<dbReference type="InterPro" id="IPR013022">
    <property type="entry name" value="Xyl_isomerase-like_TIM-brl"/>
</dbReference>
<dbReference type="InterPro" id="IPR050337">
    <property type="entry name" value="L-rhamnose_isomerase"/>
</dbReference>
<dbReference type="AlphaFoldDB" id="A0A2T0RIE0"/>
<comment type="caution">
    <text evidence="5">The sequence shown here is derived from an EMBL/GenBank/DDBJ whole genome shotgun (WGS) entry which is preliminary data.</text>
</comment>
<keyword evidence="6" id="KW-1185">Reference proteome</keyword>
<evidence type="ECO:0000313" key="5">
    <source>
        <dbReference type="EMBL" id="PRY20976.1"/>
    </source>
</evidence>
<keyword evidence="1" id="KW-0479">Metal-binding</keyword>
<feature type="domain" description="Xylose isomerase-like TIM barrel" evidence="4">
    <location>
        <begin position="80"/>
        <end position="265"/>
    </location>
</feature>
<sequence>MSASAQKHVPPQAGGTLPTEVKDAFWARPIETAGWCFTATGSRFHIHASAGAARTPLEKIADAGLVHRLTGVTPEVAINTLVDLVDETPANLRAACDEAGIRIGSLCPNLSRDNRFRFGSLTNSDAGIRATARDLVTRCLEHADTLGATALSLWLPDGLHYPGQADIARRYEDLANELAQISGQVPDGLQFLLEYKLFEPAPYYTDIPDWGTALMLAETAGENCTVLVDFGHHAQGVNIPAILALLMRRKRLGALHINDRLNADDDLTVGAINPYMMFLSFCELAASGMHEDIRFGFDQHHTTKSPLMATVQSVCRVQELWLKALLVDRAALAEAQENHDTVASEEVLQSAFWTDVRPILEEWREERGLPRDPMAALAASGVLAENEIRRK</sequence>
<dbReference type="Proteomes" id="UP000239480">
    <property type="component" value="Unassembled WGS sequence"/>
</dbReference>
<dbReference type="SUPFAM" id="SSF51658">
    <property type="entry name" value="Xylose isomerase-like"/>
    <property type="match status" value="1"/>
</dbReference>
<evidence type="ECO:0000256" key="1">
    <source>
        <dbReference type="ARBA" id="ARBA00022723"/>
    </source>
</evidence>
<accession>A0A2T0RIE0</accession>
<keyword evidence="3 5" id="KW-0413">Isomerase</keyword>
<dbReference type="GO" id="GO:0019301">
    <property type="term" value="P:rhamnose catabolic process"/>
    <property type="evidence" value="ECO:0007669"/>
    <property type="project" value="TreeGrafter"/>
</dbReference>
<reference evidence="5 6" key="1">
    <citation type="submission" date="2018-03" db="EMBL/GenBank/DDBJ databases">
        <title>Genomic Encyclopedia of Archaeal and Bacterial Type Strains, Phase II (KMG-II): from individual species to whole genera.</title>
        <authorList>
            <person name="Goeker M."/>
        </authorList>
    </citation>
    <scope>NUCLEOTIDE SEQUENCE [LARGE SCALE GENOMIC DNA]</scope>
    <source>
        <strain evidence="5 6">DSM 29328</strain>
    </source>
</reference>
<dbReference type="GO" id="GO:0008740">
    <property type="term" value="F:L-rhamnose isomerase activity"/>
    <property type="evidence" value="ECO:0007669"/>
    <property type="project" value="TreeGrafter"/>
</dbReference>
<dbReference type="RefSeq" id="WP_106207391.1">
    <property type="nucleotide sequence ID" value="NZ_PVTD01000011.1"/>
</dbReference>
<dbReference type="EMBL" id="PVTD01000011">
    <property type="protein sequence ID" value="PRY20976.1"/>
    <property type="molecule type" value="Genomic_DNA"/>
</dbReference>
<dbReference type="PANTHER" id="PTHR30268">
    <property type="entry name" value="L-RHAMNOSE ISOMERASE"/>
    <property type="match status" value="1"/>
</dbReference>
<dbReference type="PANTHER" id="PTHR30268:SF0">
    <property type="entry name" value="L-RHAMNOSE ISOMERASE"/>
    <property type="match status" value="1"/>
</dbReference>
<protein>
    <submittedName>
        <fullName evidence="5">L-rhamnose isomerase/sugar isomerase</fullName>
    </submittedName>
</protein>
<proteinExistence type="predicted"/>
<gene>
    <name evidence="5" type="ORF">CLV78_111131</name>
</gene>
<dbReference type="Gene3D" id="3.20.20.150">
    <property type="entry name" value="Divalent-metal-dependent TIM barrel enzymes"/>
    <property type="match status" value="1"/>
</dbReference>
<keyword evidence="2" id="KW-0464">Manganese</keyword>
<evidence type="ECO:0000256" key="2">
    <source>
        <dbReference type="ARBA" id="ARBA00023211"/>
    </source>
</evidence>
<dbReference type="GO" id="GO:0019324">
    <property type="term" value="P:L-lyxose metabolic process"/>
    <property type="evidence" value="ECO:0007669"/>
    <property type="project" value="TreeGrafter"/>
</dbReference>
<dbReference type="Pfam" id="PF01261">
    <property type="entry name" value="AP_endonuc_2"/>
    <property type="match status" value="1"/>
</dbReference>
<evidence type="ECO:0000313" key="6">
    <source>
        <dbReference type="Proteomes" id="UP000239480"/>
    </source>
</evidence>
<dbReference type="InterPro" id="IPR036237">
    <property type="entry name" value="Xyl_isomerase-like_sf"/>
</dbReference>
<organism evidence="5 6">
    <name type="scientific">Aliiruegeria haliotis</name>
    <dbReference type="NCBI Taxonomy" id="1280846"/>
    <lineage>
        <taxon>Bacteria</taxon>
        <taxon>Pseudomonadati</taxon>
        <taxon>Pseudomonadota</taxon>
        <taxon>Alphaproteobacteria</taxon>
        <taxon>Rhodobacterales</taxon>
        <taxon>Roseobacteraceae</taxon>
        <taxon>Aliiruegeria</taxon>
    </lineage>
</organism>
<evidence type="ECO:0000259" key="4">
    <source>
        <dbReference type="Pfam" id="PF01261"/>
    </source>
</evidence>
<evidence type="ECO:0000256" key="3">
    <source>
        <dbReference type="ARBA" id="ARBA00023235"/>
    </source>
</evidence>
<name>A0A2T0RIE0_9RHOB</name>
<dbReference type="OrthoDB" id="5174871at2"/>
<dbReference type="GO" id="GO:0046872">
    <property type="term" value="F:metal ion binding"/>
    <property type="evidence" value="ECO:0007669"/>
    <property type="project" value="UniProtKB-KW"/>
</dbReference>